<dbReference type="AlphaFoldDB" id="A0A9P6T6P4"/>
<name>A0A9P6T6P4_9BASI</name>
<feature type="domain" description="Retrovirus-related Pol polyprotein from transposon TNT 1-94-like beta-barrel" evidence="1">
    <location>
        <begin position="6"/>
        <end position="53"/>
    </location>
</feature>
<accession>A0A9P6T6P4</accession>
<dbReference type="Proteomes" id="UP000886653">
    <property type="component" value="Unassembled WGS sequence"/>
</dbReference>
<keyword evidence="3" id="KW-1185">Reference proteome</keyword>
<dbReference type="Pfam" id="PF22936">
    <property type="entry name" value="Pol_BBD"/>
    <property type="match status" value="1"/>
</dbReference>
<evidence type="ECO:0000313" key="2">
    <source>
        <dbReference type="EMBL" id="KAG0139628.1"/>
    </source>
</evidence>
<reference evidence="2" key="1">
    <citation type="submission" date="2013-11" db="EMBL/GenBank/DDBJ databases">
        <title>Genome sequence of the fusiform rust pathogen reveals effectors for host alternation and coevolution with pine.</title>
        <authorList>
            <consortium name="DOE Joint Genome Institute"/>
            <person name="Smith K."/>
            <person name="Pendleton A."/>
            <person name="Kubisiak T."/>
            <person name="Anderson C."/>
            <person name="Salamov A."/>
            <person name="Aerts A."/>
            <person name="Riley R."/>
            <person name="Clum A."/>
            <person name="Lindquist E."/>
            <person name="Ence D."/>
            <person name="Campbell M."/>
            <person name="Kronenberg Z."/>
            <person name="Feau N."/>
            <person name="Dhillon B."/>
            <person name="Hamelin R."/>
            <person name="Burleigh J."/>
            <person name="Smith J."/>
            <person name="Yandell M."/>
            <person name="Nelson C."/>
            <person name="Grigoriev I."/>
            <person name="Davis J."/>
        </authorList>
    </citation>
    <scope>NUCLEOTIDE SEQUENCE</scope>
    <source>
        <strain evidence="2">G11</strain>
    </source>
</reference>
<evidence type="ECO:0000259" key="1">
    <source>
        <dbReference type="Pfam" id="PF22936"/>
    </source>
</evidence>
<sequence length="72" mass="7600">MLNIGTQSLAVKSTGNVEFADDEGGHIIFKDAIFVPELNKNLIAGGALVEKGVTNVINLSNPNIFALTINNC</sequence>
<dbReference type="OrthoDB" id="413361at2759"/>
<evidence type="ECO:0000313" key="3">
    <source>
        <dbReference type="Proteomes" id="UP000886653"/>
    </source>
</evidence>
<comment type="caution">
    <text evidence="2">The sequence shown here is derived from an EMBL/GenBank/DDBJ whole genome shotgun (WGS) entry which is preliminary data.</text>
</comment>
<proteinExistence type="predicted"/>
<gene>
    <name evidence="2" type="ORF">CROQUDRAFT_101276</name>
</gene>
<protein>
    <recommendedName>
        <fullName evidence="1">Retrovirus-related Pol polyprotein from transposon TNT 1-94-like beta-barrel domain-containing protein</fullName>
    </recommendedName>
</protein>
<organism evidence="2 3">
    <name type="scientific">Cronartium quercuum f. sp. fusiforme G11</name>
    <dbReference type="NCBI Taxonomy" id="708437"/>
    <lineage>
        <taxon>Eukaryota</taxon>
        <taxon>Fungi</taxon>
        <taxon>Dikarya</taxon>
        <taxon>Basidiomycota</taxon>
        <taxon>Pucciniomycotina</taxon>
        <taxon>Pucciniomycetes</taxon>
        <taxon>Pucciniales</taxon>
        <taxon>Coleosporiaceae</taxon>
        <taxon>Cronartium</taxon>
    </lineage>
</organism>
<dbReference type="InterPro" id="IPR054722">
    <property type="entry name" value="PolX-like_BBD"/>
</dbReference>
<dbReference type="EMBL" id="MU167549">
    <property type="protein sequence ID" value="KAG0139628.1"/>
    <property type="molecule type" value="Genomic_DNA"/>
</dbReference>